<dbReference type="EMBL" id="FOGF01000015">
    <property type="protein sequence ID" value="SER02050.1"/>
    <property type="molecule type" value="Genomic_DNA"/>
</dbReference>
<evidence type="ECO:0000256" key="12">
    <source>
        <dbReference type="ARBA" id="ARBA00047283"/>
    </source>
</evidence>
<dbReference type="FunFam" id="1.10.940.10:FF:000006">
    <property type="entry name" value="16S rRNA (Cytosine(967)-C(5))-methyltransferase RsmB"/>
    <property type="match status" value="1"/>
</dbReference>
<dbReference type="PRINTS" id="PR02008">
    <property type="entry name" value="RCMTFAMILY"/>
</dbReference>
<organism evidence="15 16">
    <name type="scientific">Granulicatella balaenopterae</name>
    <dbReference type="NCBI Taxonomy" id="137733"/>
    <lineage>
        <taxon>Bacteria</taxon>
        <taxon>Bacillati</taxon>
        <taxon>Bacillota</taxon>
        <taxon>Bacilli</taxon>
        <taxon>Lactobacillales</taxon>
        <taxon>Carnobacteriaceae</taxon>
        <taxon>Granulicatella</taxon>
    </lineage>
</organism>
<feature type="binding site" evidence="13">
    <location>
        <position position="283"/>
    </location>
    <ligand>
        <name>S-adenosyl-L-methionine</name>
        <dbReference type="ChEBI" id="CHEBI:59789"/>
    </ligand>
</feature>
<evidence type="ECO:0000259" key="14">
    <source>
        <dbReference type="PROSITE" id="PS51686"/>
    </source>
</evidence>
<dbReference type="Pfam" id="PF22458">
    <property type="entry name" value="RsmF-B_ferredox"/>
    <property type="match status" value="1"/>
</dbReference>
<accession>A0A1H9KSB2</accession>
<dbReference type="GO" id="GO:0008649">
    <property type="term" value="F:rRNA methyltransferase activity"/>
    <property type="evidence" value="ECO:0007669"/>
    <property type="project" value="InterPro"/>
</dbReference>
<dbReference type="Pfam" id="PF01189">
    <property type="entry name" value="Methyltr_RsmB-F"/>
    <property type="match status" value="1"/>
</dbReference>
<dbReference type="PANTHER" id="PTHR22807">
    <property type="entry name" value="NOP2 YEAST -RELATED NOL1/NOP2/FMU SUN DOMAIN-CONTAINING"/>
    <property type="match status" value="1"/>
</dbReference>
<dbReference type="GO" id="GO:0003723">
    <property type="term" value="F:RNA binding"/>
    <property type="evidence" value="ECO:0007669"/>
    <property type="project" value="UniProtKB-UniRule"/>
</dbReference>
<protein>
    <recommendedName>
        <fullName evidence="3">16S rRNA (cytosine(967)-C(5))-methyltransferase</fullName>
        <ecNumber evidence="3">2.1.1.176</ecNumber>
    </recommendedName>
    <alternativeName>
        <fullName evidence="10">16S rRNA m5C967 methyltransferase</fullName>
    </alternativeName>
    <alternativeName>
        <fullName evidence="11">rRNA (cytosine-C(5)-)-methyltransferase RsmB</fullName>
    </alternativeName>
</protein>
<dbReference type="Gene3D" id="3.40.50.150">
    <property type="entry name" value="Vaccinia Virus protein VP39"/>
    <property type="match status" value="1"/>
</dbReference>
<name>A0A1H9KSB2_9LACT</name>
<comment type="function">
    <text evidence="1">Specifically methylates the cytosine at position 967 (m5C967) of 16S rRNA.</text>
</comment>
<dbReference type="AlphaFoldDB" id="A0A1H9KSB2"/>
<dbReference type="InterPro" id="IPR001678">
    <property type="entry name" value="MeTrfase_RsmB-F_NOP2_dom"/>
</dbReference>
<evidence type="ECO:0000313" key="15">
    <source>
        <dbReference type="EMBL" id="SER02050.1"/>
    </source>
</evidence>
<dbReference type="Proteomes" id="UP000198556">
    <property type="component" value="Unassembled WGS sequence"/>
</dbReference>
<dbReference type="CDD" id="cd02440">
    <property type="entry name" value="AdoMet_MTases"/>
    <property type="match status" value="1"/>
</dbReference>
<evidence type="ECO:0000256" key="13">
    <source>
        <dbReference type="PROSITE-ProRule" id="PRU01023"/>
    </source>
</evidence>
<reference evidence="15 16" key="1">
    <citation type="submission" date="2016-10" db="EMBL/GenBank/DDBJ databases">
        <authorList>
            <person name="de Groot N.N."/>
        </authorList>
    </citation>
    <scope>NUCLEOTIDE SEQUENCE [LARGE SCALE GENOMIC DNA]</scope>
    <source>
        <strain evidence="15 16">DSM 15827</strain>
    </source>
</reference>
<keyword evidence="4" id="KW-0963">Cytoplasm</keyword>
<evidence type="ECO:0000256" key="2">
    <source>
        <dbReference type="ARBA" id="ARBA00004496"/>
    </source>
</evidence>
<dbReference type="InterPro" id="IPR029063">
    <property type="entry name" value="SAM-dependent_MTases_sf"/>
</dbReference>
<keyword evidence="5" id="KW-0698">rRNA processing</keyword>
<keyword evidence="16" id="KW-1185">Reference proteome</keyword>
<dbReference type="InterPro" id="IPR004573">
    <property type="entry name" value="rRNA_ssu_MeTfrase_B"/>
</dbReference>
<evidence type="ECO:0000256" key="10">
    <source>
        <dbReference type="ARBA" id="ARBA00030399"/>
    </source>
</evidence>
<feature type="binding site" evidence="13">
    <location>
        <position position="311"/>
    </location>
    <ligand>
        <name>S-adenosyl-L-methionine</name>
        <dbReference type="ChEBI" id="CHEBI:59789"/>
    </ligand>
</feature>
<gene>
    <name evidence="15" type="ORF">SAMN05421767_11522</name>
</gene>
<proteinExistence type="inferred from homology"/>
<dbReference type="InterPro" id="IPR023267">
    <property type="entry name" value="RCMT"/>
</dbReference>
<dbReference type="GO" id="GO:0006355">
    <property type="term" value="P:regulation of DNA-templated transcription"/>
    <property type="evidence" value="ECO:0007669"/>
    <property type="project" value="InterPro"/>
</dbReference>
<dbReference type="RefSeq" id="WP_089746559.1">
    <property type="nucleotide sequence ID" value="NZ_FOGF01000015.1"/>
</dbReference>
<evidence type="ECO:0000256" key="11">
    <source>
        <dbReference type="ARBA" id="ARBA00031088"/>
    </source>
</evidence>
<dbReference type="STRING" id="137733.SAMN05421767_11522"/>
<evidence type="ECO:0000256" key="8">
    <source>
        <dbReference type="ARBA" id="ARBA00022691"/>
    </source>
</evidence>
<feature type="domain" description="SAM-dependent MTase RsmB/NOP-type" evidence="14">
    <location>
        <begin position="168"/>
        <end position="445"/>
    </location>
</feature>
<evidence type="ECO:0000256" key="9">
    <source>
        <dbReference type="ARBA" id="ARBA00022884"/>
    </source>
</evidence>
<evidence type="ECO:0000256" key="5">
    <source>
        <dbReference type="ARBA" id="ARBA00022552"/>
    </source>
</evidence>
<dbReference type="NCBIfam" id="TIGR00563">
    <property type="entry name" value="rsmB"/>
    <property type="match status" value="1"/>
</dbReference>
<evidence type="ECO:0000256" key="4">
    <source>
        <dbReference type="ARBA" id="ARBA00022490"/>
    </source>
</evidence>
<dbReference type="PROSITE" id="PS51686">
    <property type="entry name" value="SAM_MT_RSMB_NOP"/>
    <property type="match status" value="1"/>
</dbReference>
<feature type="active site" description="Nucleophile" evidence="13">
    <location>
        <position position="383"/>
    </location>
</feature>
<keyword evidence="6 13" id="KW-0489">Methyltransferase</keyword>
<dbReference type="InterPro" id="IPR049560">
    <property type="entry name" value="MeTrfase_RsmB-F_NOP2_cat"/>
</dbReference>
<comment type="subcellular location">
    <subcellularLocation>
        <location evidence="2">Cytoplasm</location>
    </subcellularLocation>
</comment>
<evidence type="ECO:0000256" key="6">
    <source>
        <dbReference type="ARBA" id="ARBA00022603"/>
    </source>
</evidence>
<dbReference type="Gene3D" id="1.10.940.10">
    <property type="entry name" value="NusB-like"/>
    <property type="match status" value="1"/>
</dbReference>
<dbReference type="EC" id="2.1.1.176" evidence="3"/>
<dbReference type="OrthoDB" id="9810297at2"/>
<dbReference type="PANTHER" id="PTHR22807:SF53">
    <property type="entry name" value="RIBOSOMAL RNA SMALL SUBUNIT METHYLTRANSFERASE B-RELATED"/>
    <property type="match status" value="1"/>
</dbReference>
<evidence type="ECO:0000313" key="16">
    <source>
        <dbReference type="Proteomes" id="UP000198556"/>
    </source>
</evidence>
<sequence length="445" mass="50114">MDKVRSSAVDMLVEIEKGGAYSTILFNKYVQKYDFSDQDRGLLTELVYGTLQHKLTIDEYLSDFVKKPQKVQPWVMNLLRISVYQKVYLDRIPDHAIIFESVEIAKKRGHQGVVKFVNGVLRSFQRATLKDLTKIKPDIKRISVMYSMPEWLVELLVKQFGLEEAEVIAESVLTAPSVSLRMQDPNADRDAVIESLIKQGMEVVPSVVSPLGIRILNGSITKTQEFQNGEVTIQDESSMLVAPVGNLKASDQVLDTCSAPGGKTTHMASYLAASQGGKVVALDIHDHKIALINQNVKRLHVEDRVDARKLDARCAAEEFGEETFDAIYVDAPCSGLGLMRRKPDIKYTKKYQDMEQLHKIQVEILNSVAKLVKKGGRLIYSTCTLSNIENNLTVMDFLASHTDFAIDPIVELDYLNESLQENGTIQILPNYYYTDGFFICRLVRI</sequence>
<dbReference type="GO" id="GO:0005737">
    <property type="term" value="C:cytoplasm"/>
    <property type="evidence" value="ECO:0007669"/>
    <property type="project" value="UniProtKB-SubCell"/>
</dbReference>
<dbReference type="NCBIfam" id="NF011494">
    <property type="entry name" value="PRK14902.1"/>
    <property type="match status" value="1"/>
</dbReference>
<comment type="similarity">
    <text evidence="13">Belongs to the class I-like SAM-binding methyltransferase superfamily. RsmB/NOP family.</text>
</comment>
<comment type="catalytic activity">
    <reaction evidence="12">
        <text>cytidine(967) in 16S rRNA + S-adenosyl-L-methionine = 5-methylcytidine(967) in 16S rRNA + S-adenosyl-L-homocysteine + H(+)</text>
        <dbReference type="Rhea" id="RHEA:42748"/>
        <dbReference type="Rhea" id="RHEA-COMP:10219"/>
        <dbReference type="Rhea" id="RHEA-COMP:10220"/>
        <dbReference type="ChEBI" id="CHEBI:15378"/>
        <dbReference type="ChEBI" id="CHEBI:57856"/>
        <dbReference type="ChEBI" id="CHEBI:59789"/>
        <dbReference type="ChEBI" id="CHEBI:74483"/>
        <dbReference type="ChEBI" id="CHEBI:82748"/>
        <dbReference type="EC" id="2.1.1.176"/>
    </reaction>
</comment>
<evidence type="ECO:0000256" key="7">
    <source>
        <dbReference type="ARBA" id="ARBA00022679"/>
    </source>
</evidence>
<keyword evidence="7 13" id="KW-0808">Transferase</keyword>
<dbReference type="FunFam" id="3.40.50.150:FF:000022">
    <property type="entry name" value="Ribosomal RNA small subunit methyltransferase B"/>
    <property type="match status" value="1"/>
</dbReference>
<dbReference type="InterPro" id="IPR035926">
    <property type="entry name" value="NusB-like_sf"/>
</dbReference>
<dbReference type="Gene3D" id="3.30.70.1170">
    <property type="entry name" value="Sun protein, domain 3"/>
    <property type="match status" value="1"/>
</dbReference>
<evidence type="ECO:0000256" key="3">
    <source>
        <dbReference type="ARBA" id="ARBA00012140"/>
    </source>
</evidence>
<keyword evidence="9 13" id="KW-0694">RNA-binding</keyword>
<evidence type="ECO:0000256" key="1">
    <source>
        <dbReference type="ARBA" id="ARBA00002724"/>
    </source>
</evidence>
<dbReference type="Pfam" id="PF01029">
    <property type="entry name" value="NusB"/>
    <property type="match status" value="1"/>
</dbReference>
<dbReference type="InterPro" id="IPR054728">
    <property type="entry name" value="RsmB-like_ferredoxin"/>
</dbReference>
<dbReference type="InterPro" id="IPR006027">
    <property type="entry name" value="NusB_RsmB_TIM44"/>
</dbReference>
<dbReference type="SUPFAM" id="SSF48013">
    <property type="entry name" value="NusB-like"/>
    <property type="match status" value="1"/>
</dbReference>
<keyword evidence="8 13" id="KW-0949">S-adenosyl-L-methionine</keyword>
<feature type="binding site" evidence="13">
    <location>
        <begin position="257"/>
        <end position="263"/>
    </location>
    <ligand>
        <name>S-adenosyl-L-methionine</name>
        <dbReference type="ChEBI" id="CHEBI:59789"/>
    </ligand>
</feature>
<dbReference type="SUPFAM" id="SSF53335">
    <property type="entry name" value="S-adenosyl-L-methionine-dependent methyltransferases"/>
    <property type="match status" value="1"/>
</dbReference>
<feature type="binding site" evidence="13">
    <location>
        <position position="330"/>
    </location>
    <ligand>
        <name>S-adenosyl-L-methionine</name>
        <dbReference type="ChEBI" id="CHEBI:59789"/>
    </ligand>
</feature>